<dbReference type="InterPro" id="IPR003653">
    <property type="entry name" value="Peptidase_C48_C"/>
</dbReference>
<feature type="compositionally biased region" description="Basic residues" evidence="3">
    <location>
        <begin position="715"/>
        <end position="724"/>
    </location>
</feature>
<evidence type="ECO:0000256" key="2">
    <source>
        <dbReference type="ARBA" id="ARBA00022801"/>
    </source>
</evidence>
<comment type="caution">
    <text evidence="6">The sequence shown here is derived from an EMBL/GenBank/DDBJ whole genome shotgun (WGS) entry which is preliminary data.</text>
</comment>
<gene>
    <name evidence="6" type="ORF">Bca52824_052670</name>
</gene>
<feature type="region of interest" description="Disordered" evidence="3">
    <location>
        <begin position="488"/>
        <end position="608"/>
    </location>
</feature>
<dbReference type="PANTHER" id="PTHR48449:SF1">
    <property type="entry name" value="DUF1985 DOMAIN-CONTAINING PROTEIN"/>
    <property type="match status" value="1"/>
</dbReference>
<dbReference type="PANTHER" id="PTHR48449">
    <property type="entry name" value="DUF1985 DOMAIN-CONTAINING PROTEIN"/>
    <property type="match status" value="1"/>
</dbReference>
<organism evidence="6 7">
    <name type="scientific">Brassica carinata</name>
    <name type="common">Ethiopian mustard</name>
    <name type="synonym">Abyssinian cabbage</name>
    <dbReference type="NCBI Taxonomy" id="52824"/>
    <lineage>
        <taxon>Eukaryota</taxon>
        <taxon>Viridiplantae</taxon>
        <taxon>Streptophyta</taxon>
        <taxon>Embryophyta</taxon>
        <taxon>Tracheophyta</taxon>
        <taxon>Spermatophyta</taxon>
        <taxon>Magnoliopsida</taxon>
        <taxon>eudicotyledons</taxon>
        <taxon>Gunneridae</taxon>
        <taxon>Pentapetalae</taxon>
        <taxon>rosids</taxon>
        <taxon>malvids</taxon>
        <taxon>Brassicales</taxon>
        <taxon>Brassicaceae</taxon>
        <taxon>Brassiceae</taxon>
        <taxon>Brassica</taxon>
    </lineage>
</organism>
<dbReference type="GO" id="GO:0006508">
    <property type="term" value="P:proteolysis"/>
    <property type="evidence" value="ECO:0007669"/>
    <property type="project" value="UniProtKB-KW"/>
</dbReference>
<feature type="domain" description="Ubiquitin-like protease family profile" evidence="4">
    <location>
        <begin position="837"/>
        <end position="955"/>
    </location>
</feature>
<protein>
    <recommendedName>
        <fullName evidence="8">DUF1985 domain-containing protein</fullName>
    </recommendedName>
</protein>
<evidence type="ECO:0000313" key="6">
    <source>
        <dbReference type="EMBL" id="KAG2281450.1"/>
    </source>
</evidence>
<evidence type="ECO:0000313" key="7">
    <source>
        <dbReference type="Proteomes" id="UP000886595"/>
    </source>
</evidence>
<dbReference type="EMBL" id="JAAMPC010000011">
    <property type="protein sequence ID" value="KAG2281450.1"/>
    <property type="molecule type" value="Genomic_DNA"/>
</dbReference>
<dbReference type="InterPro" id="IPR015410">
    <property type="entry name" value="DUF1985"/>
</dbReference>
<reference evidence="6 7" key="1">
    <citation type="submission" date="2020-02" db="EMBL/GenBank/DDBJ databases">
        <authorList>
            <person name="Ma Q."/>
            <person name="Huang Y."/>
            <person name="Song X."/>
            <person name="Pei D."/>
        </authorList>
    </citation>
    <scope>NUCLEOTIDE SEQUENCE [LARGE SCALE GENOMIC DNA]</scope>
    <source>
        <strain evidence="6">Sxm20200214</strain>
        <tissue evidence="6">Leaf</tissue>
    </source>
</reference>
<keyword evidence="2" id="KW-0378">Hydrolase</keyword>
<evidence type="ECO:0008006" key="8">
    <source>
        <dbReference type="Google" id="ProtNLM"/>
    </source>
</evidence>
<sequence>MDELGLPLRMFEAGSEPSGRKRVNNYFNIWWIDIIKSALEEEDLEMLNESQFRRVLQMGSHTFSVMFLHYCVSRQLLTAKEYELWWIFVGKPIRYAIQDFALVTGLNCGDGVGLTGEAAEKGIGRGKASGKGKSSMSIWGDLFHGEEKPTPGWIMERLVKGKKYKDRLTRLRLSLLVLVEGILCPTCGTTKIRPEIVSMLGDLDAFLKYPWGRESFILTVRSTKARSAVNYVKDTMAIQGFTHAVVLVTVTACPSIIIKTGGADPLADSTLSSEKLLAGLLIERWWSTLSRPRRLINWDRLVNIFCLSHIYVIPYAYVRSLISTDEEGEDLYRGLGDKEDTSVDTMVALIDDDYPFEHNTWSGGVKADEVKLKKGHAQTSSQSGGYTGDPRGKSSANPSGAPHGGESFHFDVQTLLRRAADAYEEKVIAMYEGYILSLKGHFNSEVGGLRTDLQAATSAIAHLESKVTGEFYKINQLLKSRLRGADMGPTYGFSPERHSSPFPGQNDDFNNSEVNPDRPTTHTGAPDGMGTHTKFSTQRDGEDVAGTGTASVGLGQNLDEGERGGGLSPGKQTDSTDGVKFRAEANPSPSVNVASPDNADAANPPSRVDVDQVNVSSECRIDDPLSGVVNKILAEAGVDKDPLRPSTGSGTDVPQTSADVIMEKVGLDGVHDDRGEAAVGKKGEDVDEDDVTITKVQAGRGNIDAAGGEADGGRRFSRRTHTSSKRYTPPAPTVRKKEGNKKVPRQMDDNAPPPKRPRPQEKPTFIGGFSPFTPPTPAAREAFLKIMAEANTFLQIKCTIPRSVISIASLDDVFNCTGVCSYEAVDRVVGWIRKRRDSNPSSKFDFIPPTFFMDLIRSYPAFEAMQDKAAFTFPMSLRSQFMHRPQWFTQVDFLYTLILVKDRHWVGMIVDLAMWAIYVVDANQTCPPISVVKDVVNPISIMMPHMISRFCLTSRPRELNYLLFPISRIDIPVLLEHPGYAAVVGLILLEIAAVGNPLIDLSLTEEEVRVAAENYAISTLGMFKVVPTNPAV</sequence>
<evidence type="ECO:0000259" key="5">
    <source>
        <dbReference type="Pfam" id="PF09331"/>
    </source>
</evidence>
<dbReference type="Proteomes" id="UP000886595">
    <property type="component" value="Unassembled WGS sequence"/>
</dbReference>
<keyword evidence="7" id="KW-1185">Reference proteome</keyword>
<feature type="domain" description="DUF1985" evidence="5">
    <location>
        <begin position="73"/>
        <end position="221"/>
    </location>
</feature>
<dbReference type="Pfam" id="PF02902">
    <property type="entry name" value="Peptidase_C48"/>
    <property type="match status" value="1"/>
</dbReference>
<feature type="region of interest" description="Disordered" evidence="3">
    <location>
        <begin position="695"/>
        <end position="771"/>
    </location>
</feature>
<keyword evidence="1" id="KW-0645">Protease</keyword>
<dbReference type="OrthoDB" id="1111121at2759"/>
<feature type="compositionally biased region" description="Low complexity" evidence="3">
    <location>
        <begin position="591"/>
        <end position="606"/>
    </location>
</feature>
<evidence type="ECO:0000259" key="4">
    <source>
        <dbReference type="Pfam" id="PF02902"/>
    </source>
</evidence>
<accession>A0A8X7R3T0</accession>
<proteinExistence type="predicted"/>
<feature type="compositionally biased region" description="Basic and acidic residues" evidence="3">
    <location>
        <begin position="735"/>
        <end position="748"/>
    </location>
</feature>
<name>A0A8X7R3T0_BRACI</name>
<evidence type="ECO:0000256" key="3">
    <source>
        <dbReference type="SAM" id="MobiDB-lite"/>
    </source>
</evidence>
<feature type="region of interest" description="Disordered" evidence="3">
    <location>
        <begin position="372"/>
        <end position="404"/>
    </location>
</feature>
<evidence type="ECO:0000256" key="1">
    <source>
        <dbReference type="ARBA" id="ARBA00022670"/>
    </source>
</evidence>
<dbReference type="GO" id="GO:0008234">
    <property type="term" value="F:cysteine-type peptidase activity"/>
    <property type="evidence" value="ECO:0007669"/>
    <property type="project" value="InterPro"/>
</dbReference>
<dbReference type="AlphaFoldDB" id="A0A8X7R3T0"/>
<dbReference type="Pfam" id="PF09331">
    <property type="entry name" value="DUF1985"/>
    <property type="match status" value="1"/>
</dbReference>